<evidence type="ECO:0008006" key="3">
    <source>
        <dbReference type="Google" id="ProtNLM"/>
    </source>
</evidence>
<dbReference type="RefSeq" id="WP_173065912.1">
    <property type="nucleotide sequence ID" value="NZ_AP022853.1"/>
</dbReference>
<evidence type="ECO:0000313" key="2">
    <source>
        <dbReference type="Proteomes" id="UP000502260"/>
    </source>
</evidence>
<gene>
    <name evidence="1" type="ORF">SKTS_26170</name>
</gene>
<dbReference type="Pfam" id="PF13997">
    <property type="entry name" value="YqjK"/>
    <property type="match status" value="1"/>
</dbReference>
<name>A0A6F8VEX9_9PROT</name>
<evidence type="ECO:0000313" key="1">
    <source>
        <dbReference type="EMBL" id="BCB27731.1"/>
    </source>
</evidence>
<dbReference type="EMBL" id="AP022853">
    <property type="protein sequence ID" value="BCB27731.1"/>
    <property type="molecule type" value="Genomic_DNA"/>
</dbReference>
<dbReference type="AlphaFoldDB" id="A0A6F8VEX9"/>
<reference evidence="2" key="1">
    <citation type="submission" date="2020-03" db="EMBL/GenBank/DDBJ databases">
        <title>Complete genome sequence of sulfur-oxidizing bacterium skT11.</title>
        <authorList>
            <person name="Kanda M."/>
            <person name="Kojima H."/>
            <person name="Fukui M."/>
        </authorList>
    </citation>
    <scope>NUCLEOTIDE SEQUENCE [LARGE SCALE GENOMIC DNA]</scope>
    <source>
        <strain evidence="2">skT11</strain>
    </source>
</reference>
<dbReference type="Proteomes" id="UP000502260">
    <property type="component" value="Chromosome"/>
</dbReference>
<organism evidence="1 2">
    <name type="scientific">Sulfurimicrobium lacus</name>
    <dbReference type="NCBI Taxonomy" id="2715678"/>
    <lineage>
        <taxon>Bacteria</taxon>
        <taxon>Pseudomonadati</taxon>
        <taxon>Pseudomonadota</taxon>
        <taxon>Betaproteobacteria</taxon>
        <taxon>Nitrosomonadales</taxon>
        <taxon>Sulfuricellaceae</taxon>
        <taxon>Sulfurimicrobium</taxon>
    </lineage>
</organism>
<dbReference type="KEGG" id="slac:SKTS_26170"/>
<protein>
    <recommendedName>
        <fullName evidence="3">YqjK-like protein</fullName>
    </recommendedName>
</protein>
<proteinExistence type="predicted"/>
<dbReference type="InterPro" id="IPR025612">
    <property type="entry name" value="YqjK"/>
</dbReference>
<sequence length="96" mass="10726">MNSRLIELAERRERLVAKIAAQRGELARHVVPLKGVFAVADKGVAAVRFLQRHPGLVAGAVGLFVALRPRRALAWLGRGWSLWKLVQRLRQRLGSI</sequence>
<keyword evidence="2" id="KW-1185">Reference proteome</keyword>
<accession>A0A6F8VEX9</accession>